<comment type="similarity">
    <text evidence="1 7">Belongs to the SbcD family.</text>
</comment>
<dbReference type="InterPro" id="IPR041796">
    <property type="entry name" value="Mre11_N"/>
</dbReference>
<sequence length="474" mass="52503">MRQFCDRFMNEKNGSLQSTMTDTFLLFSGHLAEIGLIYRGQLPPLAFILCPIVVIQGSYGSLMRLIHTSDWHLGQYFFTKSRAAEHQAFLRWLTGQVQQHQVDAVIVAGDIFDTGSPPSYARELYNRFVVELQHTGCQLVVLAGNHDSVATLNESRELLSCLNTRVIATVGENLSEQVLVLRQRDGKPGAVLCAIPFLRPRDLLASQAGQSGSDKQLALQEAIAAHYDALWQAAQARRDELGVPLPIIATGHLTTVGVSTSDSVRDIYIGTLDAFPAQAFPPVDYVALGHIHRAQCVAKTHHIRYSGSPIALSFDELSKAKSVYLLDFDGATLNTIETLEIPVFQPMQIIKGSLAEIEKQLAQFEGGDAQKTVWLDIEVATQDYLSDIQRRIQALTADLPVEVVLLRRSKEQRISSIGQQEKETLSELSVSDVFERRLALEPAPDEPRQARMRTLFAQVVEQVTSGQSAEDSPR</sequence>
<evidence type="ECO:0000256" key="2">
    <source>
        <dbReference type="ARBA" id="ARBA00011322"/>
    </source>
</evidence>
<organism evidence="10 11">
    <name type="scientific">Rahnella aquatilis (strain ATCC 33071 / DSM 4594 / JCM 1683 / NBRC 105701 / NCIMB 13365 / CIP 78.65)</name>
    <dbReference type="NCBI Taxonomy" id="745277"/>
    <lineage>
        <taxon>Bacteria</taxon>
        <taxon>Pseudomonadati</taxon>
        <taxon>Pseudomonadota</taxon>
        <taxon>Gammaproteobacteria</taxon>
        <taxon>Enterobacterales</taxon>
        <taxon>Yersiniaceae</taxon>
        <taxon>Rahnella</taxon>
    </lineage>
</organism>
<accession>H2IZN0</accession>
<proteinExistence type="inferred from homology"/>
<keyword evidence="4 7" id="KW-0540">Nuclease</keyword>
<dbReference type="STRING" id="745277.Rahaq2_3474"/>
<comment type="function">
    <text evidence="7">SbcCD cleaves DNA hairpin structures. These structures can inhibit DNA replication and are intermediates in certain DNA recombination reactions. The complex acts as a 3'-&gt;5' double strand exonuclease that can open hairpins. It also has a 5' single-strand endonuclease activity.</text>
</comment>
<feature type="domain" description="Nuclease SbcCD subunit D C-terminal" evidence="9">
    <location>
        <begin position="343"/>
        <end position="440"/>
    </location>
</feature>
<dbReference type="NCBIfam" id="NF008206">
    <property type="entry name" value="PRK10966.1"/>
    <property type="match status" value="1"/>
</dbReference>
<dbReference type="KEGG" id="raq:Rahaq2_3474"/>
<feature type="domain" description="Calcineurin-like phosphoesterase" evidence="8">
    <location>
        <begin position="63"/>
        <end position="293"/>
    </location>
</feature>
<dbReference type="InterPro" id="IPR029052">
    <property type="entry name" value="Metallo-depent_PP-like"/>
</dbReference>
<dbReference type="InterPro" id="IPR026843">
    <property type="entry name" value="SbcD_C"/>
</dbReference>
<evidence type="ECO:0000313" key="11">
    <source>
        <dbReference type="Proteomes" id="UP000009010"/>
    </source>
</evidence>
<name>H2IZN0_RAHAC</name>
<dbReference type="SUPFAM" id="SSF56300">
    <property type="entry name" value="Metallo-dependent phosphatases"/>
    <property type="match status" value="1"/>
</dbReference>
<dbReference type="Pfam" id="PF12320">
    <property type="entry name" value="SbcD_C"/>
    <property type="match status" value="1"/>
</dbReference>
<evidence type="ECO:0000259" key="8">
    <source>
        <dbReference type="Pfam" id="PF00149"/>
    </source>
</evidence>
<dbReference type="GO" id="GO:0006260">
    <property type="term" value="P:DNA replication"/>
    <property type="evidence" value="ECO:0007669"/>
    <property type="project" value="UniProtKB-KW"/>
</dbReference>
<dbReference type="NCBIfam" id="TIGR00619">
    <property type="entry name" value="sbcd"/>
    <property type="match status" value="1"/>
</dbReference>
<dbReference type="Gene3D" id="3.60.21.10">
    <property type="match status" value="1"/>
</dbReference>
<dbReference type="Pfam" id="PF00149">
    <property type="entry name" value="Metallophos"/>
    <property type="match status" value="1"/>
</dbReference>
<reference evidence="10 11" key="1">
    <citation type="journal article" date="2012" name="J. Bacteriol.">
        <title>Complete Genome Sequence of Rahnella aquatilis CIP 78.65.</title>
        <authorList>
            <person name="Martinez R.J."/>
            <person name="Bruce D."/>
            <person name="Detter C."/>
            <person name="Goodwin L.A."/>
            <person name="Han J."/>
            <person name="Han C.S."/>
            <person name="Held B."/>
            <person name="Land M.L."/>
            <person name="Mikhailova N."/>
            <person name="Nolan M."/>
            <person name="Pennacchio L."/>
            <person name="Pitluck S."/>
            <person name="Tapia R."/>
            <person name="Woyke T."/>
            <person name="Sobecky P.A."/>
        </authorList>
    </citation>
    <scope>NUCLEOTIDE SEQUENCE [LARGE SCALE GENOMIC DNA]</scope>
    <source>
        <strain evidence="11">ATCC 33071 / DSM 4594 / JCM 1683 / NBRC 105701 / NCIMB 13365 / CIP 78.65</strain>
    </source>
</reference>
<gene>
    <name evidence="7" type="primary">sbcD</name>
    <name evidence="10" type="ordered locus">Rahaq2_3474</name>
</gene>
<dbReference type="GO" id="GO:0006310">
    <property type="term" value="P:DNA recombination"/>
    <property type="evidence" value="ECO:0007669"/>
    <property type="project" value="UniProtKB-KW"/>
</dbReference>
<dbReference type="eggNOG" id="COG0420">
    <property type="taxonomic scope" value="Bacteria"/>
</dbReference>
<keyword evidence="7" id="KW-0255">Endonuclease</keyword>
<dbReference type="GO" id="GO:0004519">
    <property type="term" value="F:endonuclease activity"/>
    <property type="evidence" value="ECO:0007669"/>
    <property type="project" value="UniProtKB-KW"/>
</dbReference>
<dbReference type="Proteomes" id="UP000009010">
    <property type="component" value="Chromosome"/>
</dbReference>
<dbReference type="AlphaFoldDB" id="H2IZN0"/>
<dbReference type="PATRIC" id="fig|745277.3.peg.3331"/>
<dbReference type="PANTHER" id="PTHR30337:SF0">
    <property type="entry name" value="NUCLEASE SBCCD SUBUNIT D"/>
    <property type="match status" value="1"/>
</dbReference>
<keyword evidence="6 7" id="KW-0269">Exonuclease</keyword>
<keyword evidence="11" id="KW-1185">Reference proteome</keyword>
<protein>
    <recommendedName>
        <fullName evidence="3 7">Nuclease SbcCD subunit D</fullName>
    </recommendedName>
</protein>
<evidence type="ECO:0000313" key="10">
    <source>
        <dbReference type="EMBL" id="AEX53273.1"/>
    </source>
</evidence>
<reference evidence="11" key="2">
    <citation type="submission" date="2012-01" db="EMBL/GenBank/DDBJ databases">
        <title>Complete sequence of chromosome of Rahnella aquatilis CIP 78.65.</title>
        <authorList>
            <person name="Lucas S."/>
            <person name="Han J."/>
            <person name="Lapidus A."/>
            <person name="Cheng J.-F."/>
            <person name="Goodwin L."/>
            <person name="Pitluck S."/>
            <person name="Peters L."/>
            <person name="Ovchinnikova G."/>
            <person name="Held B."/>
            <person name="Detter J.C."/>
            <person name="Han C."/>
            <person name="Tapia R."/>
            <person name="Land M."/>
            <person name="Hauser L."/>
            <person name="Kyrpides N."/>
            <person name="Ivanova N."/>
            <person name="Pagani I."/>
            <person name="Sobecky P."/>
            <person name="Martinez R."/>
            <person name="Woyke T."/>
        </authorList>
    </citation>
    <scope>NUCLEOTIDE SEQUENCE [LARGE SCALE GENOMIC DNA]</scope>
    <source>
        <strain evidence="11">ATCC 33071 / DSM 4594 / JCM 1683 / NBRC 105701 / NCIMB 13365 / CIP 78.65</strain>
    </source>
</reference>
<dbReference type="PANTHER" id="PTHR30337">
    <property type="entry name" value="COMPONENT OF ATP-DEPENDENT DSDNA EXONUCLEASE"/>
    <property type="match status" value="1"/>
</dbReference>
<keyword evidence="5 7" id="KW-0378">Hydrolase</keyword>
<dbReference type="GO" id="GO:0008408">
    <property type="term" value="F:3'-5' exonuclease activity"/>
    <property type="evidence" value="ECO:0007669"/>
    <property type="project" value="InterPro"/>
</dbReference>
<evidence type="ECO:0000256" key="1">
    <source>
        <dbReference type="ARBA" id="ARBA00010555"/>
    </source>
</evidence>
<keyword evidence="7" id="KW-0235">DNA replication</keyword>
<dbReference type="InterPro" id="IPR050535">
    <property type="entry name" value="DNA_Repair-Maintenance_Comp"/>
</dbReference>
<dbReference type="Gene3D" id="3.30.160.720">
    <property type="match status" value="1"/>
</dbReference>
<comment type="subunit">
    <text evidence="2 7">Heterodimer of SbcC and SbcD.</text>
</comment>
<evidence type="ECO:0000256" key="6">
    <source>
        <dbReference type="ARBA" id="ARBA00022839"/>
    </source>
</evidence>
<keyword evidence="7" id="KW-0233">DNA recombination</keyword>
<dbReference type="HOGENOM" id="CLU_038045_2_0_6"/>
<dbReference type="EMBL" id="CP003244">
    <property type="protein sequence ID" value="AEX53273.1"/>
    <property type="molecule type" value="Genomic_DNA"/>
</dbReference>
<dbReference type="CDD" id="cd00840">
    <property type="entry name" value="MPP_Mre11_N"/>
    <property type="match status" value="1"/>
</dbReference>
<dbReference type="InterPro" id="IPR004843">
    <property type="entry name" value="Calcineurin-like_PHP"/>
</dbReference>
<evidence type="ECO:0000256" key="7">
    <source>
        <dbReference type="RuleBase" id="RU363069"/>
    </source>
</evidence>
<evidence type="ECO:0000256" key="3">
    <source>
        <dbReference type="ARBA" id="ARBA00013365"/>
    </source>
</evidence>
<evidence type="ECO:0000259" key="9">
    <source>
        <dbReference type="Pfam" id="PF12320"/>
    </source>
</evidence>
<evidence type="ECO:0000256" key="5">
    <source>
        <dbReference type="ARBA" id="ARBA00022801"/>
    </source>
</evidence>
<dbReference type="InterPro" id="IPR004593">
    <property type="entry name" value="SbcD"/>
</dbReference>
<evidence type="ECO:0000256" key="4">
    <source>
        <dbReference type="ARBA" id="ARBA00022722"/>
    </source>
</evidence>